<name>A0ABY6IMQ8_9HYPH</name>
<dbReference type="InterPro" id="IPR051533">
    <property type="entry name" value="WaaL-like"/>
</dbReference>
<feature type="transmembrane region" description="Helical" evidence="5">
    <location>
        <begin position="75"/>
        <end position="95"/>
    </location>
</feature>
<feature type="transmembrane region" description="Helical" evidence="5">
    <location>
        <begin position="51"/>
        <end position="68"/>
    </location>
</feature>
<proteinExistence type="predicted"/>
<evidence type="ECO:0000313" key="8">
    <source>
        <dbReference type="Proteomes" id="UP001163882"/>
    </source>
</evidence>
<comment type="subcellular location">
    <subcellularLocation>
        <location evidence="1">Membrane</location>
        <topology evidence="1">Multi-pass membrane protein</topology>
    </subcellularLocation>
</comment>
<feature type="transmembrane region" description="Helical" evidence="5">
    <location>
        <begin position="202"/>
        <end position="219"/>
    </location>
</feature>
<reference evidence="7" key="1">
    <citation type="submission" date="2022-10" db="EMBL/GenBank/DDBJ databases">
        <title>YIM 151497 complete genome.</title>
        <authorList>
            <person name="Chen X."/>
        </authorList>
    </citation>
    <scope>NUCLEOTIDE SEQUENCE</scope>
    <source>
        <strain evidence="7">YIM 151497</strain>
    </source>
</reference>
<keyword evidence="7" id="KW-0436">Ligase</keyword>
<organism evidence="7 8">
    <name type="scientific">Pelagibacterium flavum</name>
    <dbReference type="NCBI Taxonomy" id="2984530"/>
    <lineage>
        <taxon>Bacteria</taxon>
        <taxon>Pseudomonadati</taxon>
        <taxon>Pseudomonadota</taxon>
        <taxon>Alphaproteobacteria</taxon>
        <taxon>Hyphomicrobiales</taxon>
        <taxon>Devosiaceae</taxon>
        <taxon>Pelagibacterium</taxon>
    </lineage>
</organism>
<feature type="transmembrane region" description="Helical" evidence="5">
    <location>
        <begin position="177"/>
        <end position="195"/>
    </location>
</feature>
<feature type="transmembrane region" description="Helical" evidence="5">
    <location>
        <begin position="370"/>
        <end position="388"/>
    </location>
</feature>
<evidence type="ECO:0000256" key="1">
    <source>
        <dbReference type="ARBA" id="ARBA00004141"/>
    </source>
</evidence>
<dbReference type="GO" id="GO:0016874">
    <property type="term" value="F:ligase activity"/>
    <property type="evidence" value="ECO:0007669"/>
    <property type="project" value="UniProtKB-KW"/>
</dbReference>
<feature type="domain" description="O-antigen ligase-related" evidence="6">
    <location>
        <begin position="207"/>
        <end position="347"/>
    </location>
</feature>
<keyword evidence="4 5" id="KW-0472">Membrane</keyword>
<evidence type="ECO:0000256" key="5">
    <source>
        <dbReference type="SAM" id="Phobius"/>
    </source>
</evidence>
<evidence type="ECO:0000256" key="3">
    <source>
        <dbReference type="ARBA" id="ARBA00022989"/>
    </source>
</evidence>
<protein>
    <submittedName>
        <fullName evidence="7">O-antigen ligase family protein</fullName>
    </submittedName>
</protein>
<dbReference type="RefSeq" id="WP_264224422.1">
    <property type="nucleotide sequence ID" value="NZ_CP107716.1"/>
</dbReference>
<feature type="transmembrane region" description="Helical" evidence="5">
    <location>
        <begin position="251"/>
        <end position="275"/>
    </location>
</feature>
<keyword evidence="2 5" id="KW-0812">Transmembrane</keyword>
<keyword evidence="3 5" id="KW-1133">Transmembrane helix</keyword>
<evidence type="ECO:0000259" key="6">
    <source>
        <dbReference type="Pfam" id="PF04932"/>
    </source>
</evidence>
<feature type="transmembrane region" description="Helical" evidence="5">
    <location>
        <begin position="101"/>
        <end position="122"/>
    </location>
</feature>
<evidence type="ECO:0000256" key="4">
    <source>
        <dbReference type="ARBA" id="ARBA00023136"/>
    </source>
</evidence>
<evidence type="ECO:0000256" key="2">
    <source>
        <dbReference type="ARBA" id="ARBA00022692"/>
    </source>
</evidence>
<sequence length="421" mass="46180">MTLALPAPTALAQSERGRAWLGASARKALGLIVGIWIFSGGFVIVEPSPYEVMFLLAFAVALAGGLQLRRQTLPLLFIVVAFAPFALISPFFMVYQGVLDGLIFNLVTIFLLITSYFVANFVAQAPHTNMRLIAKAYVAIALIASVVGTLAYMGFLPGEDVFLRFGRAKAFFNDPNVYGPFLILPAMFVLQRVLLTSGRSSLWNGAAYLVIFVGVFVSFSRGAWGHLAASSLLTFAMVFFLEASAREKVRLLLIAIGGLMMLAAAMAVLLSIPVVSELFAQRFSLTQSYDTGELGRFGRIWYTIDVVLTHPWGIGPLEYGFLRITEQPHNTYLNVALTYGWGGAIIYYLLVGSTLVAGSKALVHRAHRPLLIPVFATFVPMIALSGIIDTDHWRHWFLVTGLVWGICAAAPHTERRERQLP</sequence>
<accession>A0ABY6IMQ8</accession>
<dbReference type="EMBL" id="CP107716">
    <property type="protein sequence ID" value="UYQ70734.1"/>
    <property type="molecule type" value="Genomic_DNA"/>
</dbReference>
<feature type="transmembrane region" description="Helical" evidence="5">
    <location>
        <begin position="225"/>
        <end position="244"/>
    </location>
</feature>
<dbReference type="Pfam" id="PF04932">
    <property type="entry name" value="Wzy_C"/>
    <property type="match status" value="1"/>
</dbReference>
<evidence type="ECO:0000313" key="7">
    <source>
        <dbReference type="EMBL" id="UYQ70734.1"/>
    </source>
</evidence>
<feature type="transmembrane region" description="Helical" evidence="5">
    <location>
        <begin position="134"/>
        <end position="157"/>
    </location>
</feature>
<dbReference type="InterPro" id="IPR007016">
    <property type="entry name" value="O-antigen_ligase-rel_domated"/>
</dbReference>
<feature type="transmembrane region" description="Helical" evidence="5">
    <location>
        <begin position="394"/>
        <end position="411"/>
    </location>
</feature>
<dbReference type="PANTHER" id="PTHR37422">
    <property type="entry name" value="TEICHURONIC ACID BIOSYNTHESIS PROTEIN TUAE"/>
    <property type="match status" value="1"/>
</dbReference>
<keyword evidence="8" id="KW-1185">Reference proteome</keyword>
<feature type="transmembrane region" description="Helical" evidence="5">
    <location>
        <begin position="28"/>
        <end position="45"/>
    </location>
</feature>
<feature type="transmembrane region" description="Helical" evidence="5">
    <location>
        <begin position="339"/>
        <end position="358"/>
    </location>
</feature>
<dbReference type="PANTHER" id="PTHR37422:SF21">
    <property type="entry name" value="EXOQ-LIKE PROTEIN"/>
    <property type="match status" value="1"/>
</dbReference>
<dbReference type="Proteomes" id="UP001163882">
    <property type="component" value="Chromosome"/>
</dbReference>
<gene>
    <name evidence="7" type="ORF">OF122_11710</name>
</gene>